<sequence length="180" mass="20256">MKFTAALSCLFFTTFASAAMFVLSVETNDTTLNYQSLTYETGKDINYLYLGEEDYQYQQVNTVNNENLDKSVVTVLFEQTNSLFLNVESGYLAFKRDASLIGVDVQDGSHKYLKINDSEEFYAVPYPEGGDKEQYRISVSTEEGAIPIKLNFITLDFVTKKDRIGRRIITTGNGVAKAIL</sequence>
<dbReference type="Proteomes" id="UP000011777">
    <property type="component" value="Unassembled WGS sequence"/>
</dbReference>
<dbReference type="HOGENOM" id="CLU_1495998_0_0_1"/>
<gene>
    <name evidence="2" type="ORF">G210_2292</name>
</gene>
<name>M3JY78_CANMX</name>
<evidence type="ECO:0008006" key="4">
    <source>
        <dbReference type="Google" id="ProtNLM"/>
    </source>
</evidence>
<organism evidence="2 3">
    <name type="scientific">Candida maltosa (strain Xu316)</name>
    <name type="common">Yeast</name>
    <dbReference type="NCBI Taxonomy" id="1245528"/>
    <lineage>
        <taxon>Eukaryota</taxon>
        <taxon>Fungi</taxon>
        <taxon>Dikarya</taxon>
        <taxon>Ascomycota</taxon>
        <taxon>Saccharomycotina</taxon>
        <taxon>Pichiomycetes</taxon>
        <taxon>Debaryomycetaceae</taxon>
        <taxon>Candida/Lodderomyces clade</taxon>
        <taxon>Candida</taxon>
    </lineage>
</organism>
<evidence type="ECO:0000313" key="3">
    <source>
        <dbReference type="Proteomes" id="UP000011777"/>
    </source>
</evidence>
<keyword evidence="1" id="KW-0732">Signal</keyword>
<proteinExistence type="predicted"/>
<evidence type="ECO:0000313" key="2">
    <source>
        <dbReference type="EMBL" id="EMG47384.1"/>
    </source>
</evidence>
<reference evidence="2 3" key="1">
    <citation type="submission" date="2013-02" db="EMBL/GenBank/DDBJ databases">
        <title>Genome sequence of Candida maltosa Xu316, a potential industrial strain for xylitol and ethanol production.</title>
        <authorList>
            <person name="Yu J."/>
            <person name="Wang Q."/>
            <person name="Geng X."/>
            <person name="Bao W."/>
            <person name="He P."/>
            <person name="Cai J."/>
        </authorList>
    </citation>
    <scope>NUCLEOTIDE SEQUENCE [LARGE SCALE GENOMIC DNA]</scope>
    <source>
        <strain evidence="3">Xu316</strain>
    </source>
</reference>
<dbReference type="AlphaFoldDB" id="M3JY78"/>
<protein>
    <recommendedName>
        <fullName evidence="4">Cell wall protein</fullName>
    </recommendedName>
</protein>
<comment type="caution">
    <text evidence="2">The sequence shown here is derived from an EMBL/GenBank/DDBJ whole genome shotgun (WGS) entry which is preliminary data.</text>
</comment>
<feature type="signal peptide" evidence="1">
    <location>
        <begin position="1"/>
        <end position="18"/>
    </location>
</feature>
<accession>M3JY78</accession>
<feature type="chain" id="PRO_5004035469" description="Cell wall protein" evidence="1">
    <location>
        <begin position="19"/>
        <end position="180"/>
    </location>
</feature>
<evidence type="ECO:0000256" key="1">
    <source>
        <dbReference type="SAM" id="SignalP"/>
    </source>
</evidence>
<dbReference type="EMBL" id="AOGT01001593">
    <property type="protein sequence ID" value="EMG47384.1"/>
    <property type="molecule type" value="Genomic_DNA"/>
</dbReference>
<keyword evidence="3" id="KW-1185">Reference proteome</keyword>